<dbReference type="EMBL" id="BGKA01000104">
    <property type="protein sequence ID" value="GBH17380.1"/>
    <property type="molecule type" value="Genomic_DNA"/>
</dbReference>
<sequence length="74" mass="8376">MFAKSISTKGGRPPVECNQLRLHCFTCCFIGSECQTTINLLPYLSQYVNFNPIYRDFNSEALKNPLPFRTAGLV</sequence>
<evidence type="ECO:0000313" key="2">
    <source>
        <dbReference type="EMBL" id="GBH17380.1"/>
    </source>
</evidence>
<evidence type="ECO:0000313" key="3">
    <source>
        <dbReference type="Proteomes" id="UP000247480"/>
    </source>
</evidence>
<protein>
    <submittedName>
        <fullName evidence="1">Ribosome biogenesis protein Tsr3</fullName>
    </submittedName>
</protein>
<proteinExistence type="predicted"/>
<dbReference type="EMBL" id="BGJZ01000219">
    <property type="protein sequence ID" value="GBH11061.1"/>
    <property type="molecule type" value="Genomic_DNA"/>
</dbReference>
<gene>
    <name evidence="1" type="ORF">KPSA1_04492</name>
    <name evidence="2" type="ORF">KPSA3_03347</name>
</gene>
<dbReference type="Proteomes" id="UP000247480">
    <property type="component" value="Unassembled WGS sequence"/>
</dbReference>
<dbReference type="Proteomes" id="UP000248291">
    <property type="component" value="Unassembled WGS sequence"/>
</dbReference>
<accession>A0A2V0QDN8</accession>
<reference evidence="2 4" key="2">
    <citation type="submission" date="2018-04" db="EMBL/GenBank/DDBJ databases">
        <title>Draft genome sequence of Pseudomonas syringae pv. actinidiae biovar 3 strains isolated from kiwifruit in Kagawa prefecture.</title>
        <authorList>
            <person name="Tabuchi M."/>
            <person name="Saito M."/>
            <person name="Fujiwara S."/>
            <person name="Sasa N."/>
            <person name="Akimitsu K."/>
            <person name="Gomi K."/>
            <person name="Konishi-Sugita S."/>
            <person name="Hamano K."/>
            <person name="Kataoka I."/>
        </authorList>
    </citation>
    <scope>NUCLEOTIDE SEQUENCE [LARGE SCALE GENOMIC DNA]</scope>
    <source>
        <strain evidence="2 4">MAFF212211</strain>
    </source>
</reference>
<organism evidence="1 3">
    <name type="scientific">Pseudomonas syringae pv. actinidiae</name>
    <dbReference type="NCBI Taxonomy" id="103796"/>
    <lineage>
        <taxon>Bacteria</taxon>
        <taxon>Pseudomonadati</taxon>
        <taxon>Pseudomonadota</taxon>
        <taxon>Gammaproteobacteria</taxon>
        <taxon>Pseudomonadales</taxon>
        <taxon>Pseudomonadaceae</taxon>
        <taxon>Pseudomonas</taxon>
        <taxon>Pseudomonas syringae</taxon>
    </lineage>
</organism>
<evidence type="ECO:0000313" key="1">
    <source>
        <dbReference type="EMBL" id="GBH11061.1"/>
    </source>
</evidence>
<evidence type="ECO:0000313" key="4">
    <source>
        <dbReference type="Proteomes" id="UP000248291"/>
    </source>
</evidence>
<name>A0A2V0QDN8_PSESF</name>
<reference evidence="1 3" key="1">
    <citation type="submission" date="2018-04" db="EMBL/GenBank/DDBJ databases">
        <title>Draft genome sequence of Pseudomonas syringae pv. actinidiae biovar 1 strains isolated from kiwifruit in Kagawa prefecture.</title>
        <authorList>
            <person name="Tabuchi M."/>
            <person name="Saito M."/>
            <person name="Fujiwara S."/>
            <person name="Sasa N."/>
            <person name="Akimitsu K."/>
            <person name="Gomi K."/>
            <person name="Konishi-Sugita S."/>
            <person name="Hamano K."/>
            <person name="Kataoka I."/>
        </authorList>
    </citation>
    <scope>NUCLEOTIDE SEQUENCE [LARGE SCALE GENOMIC DNA]</scope>
    <source>
        <strain evidence="1 3">MAFF212206</strain>
    </source>
</reference>
<dbReference type="AlphaFoldDB" id="A0A2V0QDN8"/>
<comment type="caution">
    <text evidence="1">The sequence shown here is derived from an EMBL/GenBank/DDBJ whole genome shotgun (WGS) entry which is preliminary data.</text>
</comment>